<organism evidence="5 6">
    <name type="scientific">Limulus polyphemus</name>
    <name type="common">Atlantic horseshoe crab</name>
    <dbReference type="NCBI Taxonomy" id="6850"/>
    <lineage>
        <taxon>Eukaryota</taxon>
        <taxon>Metazoa</taxon>
        <taxon>Ecdysozoa</taxon>
        <taxon>Arthropoda</taxon>
        <taxon>Chelicerata</taxon>
        <taxon>Merostomata</taxon>
        <taxon>Xiphosura</taxon>
        <taxon>Limulidae</taxon>
        <taxon>Limulus</taxon>
    </lineage>
</organism>
<dbReference type="Pfam" id="PF13431">
    <property type="entry name" value="TPR_17"/>
    <property type="match status" value="1"/>
</dbReference>
<dbReference type="GeneID" id="106463901"/>
<dbReference type="PROSITE" id="PS50076">
    <property type="entry name" value="DNAJ_2"/>
    <property type="match status" value="1"/>
</dbReference>
<reference evidence="6" key="1">
    <citation type="submission" date="2025-08" db="UniProtKB">
        <authorList>
            <consortium name="RefSeq"/>
        </authorList>
    </citation>
    <scope>IDENTIFICATION</scope>
    <source>
        <tissue evidence="6">Muscle</tissue>
    </source>
</reference>
<dbReference type="SUPFAM" id="SSF48452">
    <property type="entry name" value="TPR-like"/>
    <property type="match status" value="3"/>
</dbReference>
<dbReference type="InterPro" id="IPR018253">
    <property type="entry name" value="DnaJ_domain_CS"/>
</dbReference>
<dbReference type="Pfam" id="PF00226">
    <property type="entry name" value="DnaJ"/>
    <property type="match status" value="1"/>
</dbReference>
<dbReference type="SUPFAM" id="SSF46565">
    <property type="entry name" value="Chaperone J-domain"/>
    <property type="match status" value="1"/>
</dbReference>
<evidence type="ECO:0000259" key="4">
    <source>
        <dbReference type="PROSITE" id="PS50076"/>
    </source>
</evidence>
<dbReference type="PANTHER" id="PTHR45188:SF2">
    <property type="entry name" value="DNAJ HOMOLOG SUBFAMILY C MEMBER 7"/>
    <property type="match status" value="1"/>
</dbReference>
<keyword evidence="5" id="KW-1185">Reference proteome</keyword>
<dbReference type="CDD" id="cd06257">
    <property type="entry name" value="DnaJ"/>
    <property type="match status" value="1"/>
</dbReference>
<dbReference type="InterPro" id="IPR001623">
    <property type="entry name" value="DnaJ_domain"/>
</dbReference>
<dbReference type="InterPro" id="IPR019734">
    <property type="entry name" value="TPR_rpt"/>
</dbReference>
<dbReference type="Gene3D" id="1.10.287.110">
    <property type="entry name" value="DnaJ domain"/>
    <property type="match status" value="1"/>
</dbReference>
<dbReference type="RefSeq" id="XP_013779434.1">
    <property type="nucleotide sequence ID" value="XM_013923980.2"/>
</dbReference>
<dbReference type="PROSITE" id="PS00636">
    <property type="entry name" value="DNAJ_1"/>
    <property type="match status" value="1"/>
</dbReference>
<evidence type="ECO:0000256" key="3">
    <source>
        <dbReference type="PROSITE-ProRule" id="PRU00339"/>
    </source>
</evidence>
<keyword evidence="2 3" id="KW-0802">TPR repeat</keyword>
<name>A0ABM1BCV5_LIMPO</name>
<dbReference type="Proteomes" id="UP000694941">
    <property type="component" value="Unplaced"/>
</dbReference>
<sequence>MAPKKEDCKCYLETTVVTIENHKPETPTFSKLAERKNEEGNFFYKDKKYREALSMYKSAIELCPNSSAYHGNKASCLMMLGQYEKALEDVYQALQLDKHYAKQGYLQEVRCHIALGDVSSASSSLQRIQELYPDHPSLSEEKKHLSQLKFFIEEGRKAYKKKDFQKVIFCMDKALIQAKACTTFRLIKAECMVFLKRYQEAKHISNDILRIDASNVDALYIKGMCLYYQDILEKAVDNLQEVLKLIPYYKKAEEIYKKAKQLQSKKEDGSRAFKKGNYKDAYAIYTEALNIDLNNVQTNSKLYFNRAVVCLKMNRTNEAIEDCSKAIDLDKEYVKAYLRRAKCYMDTQRYEEAVRDYETLYQKNRTLEYQKVLDRARLELLKSKRKNYYQILGLNKHAAYDDIKKAYHKQALLCHPDRHPDAKEDEQQEQEKKFKEISEAYSILSDPRKRSHYDKGLDITGMNGFRTGGMDPNDLFEVFLRNQVFRRRNQFFFSDGFQPV</sequence>
<feature type="domain" description="J" evidence="4">
    <location>
        <begin position="387"/>
        <end position="457"/>
    </location>
</feature>
<dbReference type="InterPro" id="IPR011990">
    <property type="entry name" value="TPR-like_helical_dom_sf"/>
</dbReference>
<dbReference type="PROSITE" id="PS50005">
    <property type="entry name" value="TPR"/>
    <property type="match status" value="2"/>
</dbReference>
<dbReference type="SMART" id="SM00028">
    <property type="entry name" value="TPR"/>
    <property type="match status" value="7"/>
</dbReference>
<dbReference type="Pfam" id="PF13181">
    <property type="entry name" value="TPR_8"/>
    <property type="match status" value="1"/>
</dbReference>
<dbReference type="PRINTS" id="PR00625">
    <property type="entry name" value="JDOMAIN"/>
</dbReference>
<feature type="repeat" description="TPR" evidence="3">
    <location>
        <begin position="33"/>
        <end position="66"/>
    </location>
</feature>
<keyword evidence="1" id="KW-0677">Repeat</keyword>
<evidence type="ECO:0000256" key="1">
    <source>
        <dbReference type="ARBA" id="ARBA00022737"/>
    </source>
</evidence>
<dbReference type="InterPro" id="IPR036869">
    <property type="entry name" value="J_dom_sf"/>
</dbReference>
<evidence type="ECO:0000313" key="5">
    <source>
        <dbReference type="Proteomes" id="UP000694941"/>
    </source>
</evidence>
<feature type="repeat" description="TPR" evidence="3">
    <location>
        <begin position="300"/>
        <end position="333"/>
    </location>
</feature>
<proteinExistence type="predicted"/>
<evidence type="ECO:0000256" key="2">
    <source>
        <dbReference type="ARBA" id="ARBA00022803"/>
    </source>
</evidence>
<gene>
    <name evidence="6" type="primary">LOC106463901</name>
</gene>
<dbReference type="Gene3D" id="1.25.40.10">
    <property type="entry name" value="Tetratricopeptide repeat domain"/>
    <property type="match status" value="1"/>
</dbReference>
<accession>A0ABM1BCV5</accession>
<dbReference type="SMART" id="SM00271">
    <property type="entry name" value="DnaJ"/>
    <property type="match status" value="1"/>
</dbReference>
<dbReference type="PANTHER" id="PTHR45188">
    <property type="entry name" value="DNAJ PROTEIN P58IPK HOMOLOG"/>
    <property type="match status" value="1"/>
</dbReference>
<dbReference type="Pfam" id="PF00515">
    <property type="entry name" value="TPR_1"/>
    <property type="match status" value="1"/>
</dbReference>
<protein>
    <submittedName>
        <fullName evidence="6">DnaJ homolog subfamily C member 7-like isoform X1</fullName>
    </submittedName>
</protein>
<dbReference type="Pfam" id="PF12895">
    <property type="entry name" value="ANAPC3"/>
    <property type="match status" value="1"/>
</dbReference>
<evidence type="ECO:0000313" key="6">
    <source>
        <dbReference type="RefSeq" id="XP_013779434.1"/>
    </source>
</evidence>